<evidence type="ECO:0000256" key="3">
    <source>
        <dbReference type="ARBA" id="ARBA00022603"/>
    </source>
</evidence>
<dbReference type="SUPFAM" id="SSF53335">
    <property type="entry name" value="S-adenosyl-L-methionine-dependent methyltransferases"/>
    <property type="match status" value="1"/>
</dbReference>
<comment type="similarity">
    <text evidence="1">Belongs to the methyltransferase superfamily.</text>
</comment>
<dbReference type="AlphaFoldDB" id="A0AAV2JPY7"/>
<evidence type="ECO:0000256" key="4">
    <source>
        <dbReference type="ARBA" id="ARBA00022679"/>
    </source>
</evidence>
<dbReference type="Proteomes" id="UP001497482">
    <property type="component" value="Chromosome 14"/>
</dbReference>
<dbReference type="FunFam" id="3.40.50.150:FF:000111">
    <property type="entry name" value="EEF1A lysine methyltransferase 4"/>
    <property type="match status" value="1"/>
</dbReference>
<evidence type="ECO:0000313" key="13">
    <source>
        <dbReference type="EMBL" id="CAL1579763.1"/>
    </source>
</evidence>
<feature type="domain" description="Methyltransferase type 11" evidence="12">
    <location>
        <begin position="54"/>
        <end position="162"/>
    </location>
</feature>
<dbReference type="GO" id="GO:0032259">
    <property type="term" value="P:methylation"/>
    <property type="evidence" value="ECO:0007669"/>
    <property type="project" value="UniProtKB-KW"/>
</dbReference>
<dbReference type="PANTHER" id="PTHR12176:SF80">
    <property type="entry name" value="EEF1A LYSINE METHYLTRANSFERASE 4"/>
    <property type="match status" value="1"/>
</dbReference>
<evidence type="ECO:0000256" key="2">
    <source>
        <dbReference type="ARBA" id="ARBA00022553"/>
    </source>
</evidence>
<keyword evidence="4" id="KW-0808">Transferase</keyword>
<dbReference type="InterPro" id="IPR013216">
    <property type="entry name" value="Methyltransf_11"/>
</dbReference>
<evidence type="ECO:0000256" key="5">
    <source>
        <dbReference type="ARBA" id="ARBA00022691"/>
    </source>
</evidence>
<evidence type="ECO:0000259" key="12">
    <source>
        <dbReference type="Pfam" id="PF08241"/>
    </source>
</evidence>
<dbReference type="InterPro" id="IPR029063">
    <property type="entry name" value="SAM-dependent_MTases_sf"/>
</dbReference>
<keyword evidence="14" id="KW-1185">Reference proteome</keyword>
<dbReference type="PANTHER" id="PTHR12176">
    <property type="entry name" value="SAM-DEPENDENT METHYLTRANSFERASE SUPERFAMILY PROTEIN"/>
    <property type="match status" value="1"/>
</dbReference>
<name>A0AAV2JPY7_KNICA</name>
<protein>
    <recommendedName>
        <fullName evidence="10">EEF1A lysine methyltransferase 4</fullName>
    </recommendedName>
</protein>
<comment type="catalytic activity">
    <reaction evidence="8">
        <text>N(6),N(6)-dimethyl-L-lysyl-[protein] + S-adenosyl-L-methionine = N(6),N(6),N(6)-trimethyl-L-lysyl-[protein] + S-adenosyl-L-homocysteine + H(+)</text>
        <dbReference type="Rhea" id="RHEA:54200"/>
        <dbReference type="Rhea" id="RHEA-COMP:13826"/>
        <dbReference type="Rhea" id="RHEA-COMP:13827"/>
        <dbReference type="ChEBI" id="CHEBI:15378"/>
        <dbReference type="ChEBI" id="CHEBI:57856"/>
        <dbReference type="ChEBI" id="CHEBI:59789"/>
        <dbReference type="ChEBI" id="CHEBI:61961"/>
        <dbReference type="ChEBI" id="CHEBI:61976"/>
    </reaction>
</comment>
<dbReference type="Gene3D" id="3.40.50.150">
    <property type="entry name" value="Vaccinia Virus protein VP39"/>
    <property type="match status" value="1"/>
</dbReference>
<gene>
    <name evidence="13" type="ORF">KC01_LOCUS10740</name>
</gene>
<dbReference type="CDD" id="cd02440">
    <property type="entry name" value="AdoMet_MTases"/>
    <property type="match status" value="1"/>
</dbReference>
<dbReference type="GO" id="GO:0008757">
    <property type="term" value="F:S-adenosylmethionine-dependent methyltransferase activity"/>
    <property type="evidence" value="ECO:0007669"/>
    <property type="project" value="InterPro"/>
</dbReference>
<keyword evidence="5" id="KW-0949">S-adenosyl-L-methionine</keyword>
<dbReference type="EMBL" id="OZ035836">
    <property type="protein sequence ID" value="CAL1579763.1"/>
    <property type="molecule type" value="Genomic_DNA"/>
</dbReference>
<evidence type="ECO:0000256" key="8">
    <source>
        <dbReference type="ARBA" id="ARBA00052410"/>
    </source>
</evidence>
<sequence length="244" mass="28230">MNRDYFPENNSRYKDVDYWDERYTTEQCYDWLGGFSKFQHLIGKHVKKEDSILVLGCGNSTMSGDMYSAGYHSITNIDYSTVCIDAMSSRYSGCSGMTWLQMDVRQLSFPDNSFDIVLEKATLDALMVEEKSPWSMSLETATLIHQALTEISRCLKPGGLFISITFSNPFFRKRLYARTQYDWSIKNYSYGDGFEYYMYVLTKGEILSAEDAALERKLMEDEPSDPPTFKEEEQEDNFLSTIDL</sequence>
<evidence type="ECO:0000256" key="1">
    <source>
        <dbReference type="ARBA" id="ARBA00008361"/>
    </source>
</evidence>
<reference evidence="13 14" key="1">
    <citation type="submission" date="2024-04" db="EMBL/GenBank/DDBJ databases">
        <authorList>
            <person name="Waldvogel A.-M."/>
            <person name="Schoenle A."/>
        </authorList>
    </citation>
    <scope>NUCLEOTIDE SEQUENCE [LARGE SCALE GENOMIC DNA]</scope>
</reference>
<comment type="catalytic activity">
    <reaction evidence="7">
        <text>L-lysyl-[protein] + S-adenosyl-L-methionine = N(6)-methyl-L-lysyl-[protein] + S-adenosyl-L-homocysteine + H(+)</text>
        <dbReference type="Rhea" id="RHEA:51736"/>
        <dbReference type="Rhea" id="RHEA-COMP:9752"/>
        <dbReference type="Rhea" id="RHEA-COMP:13053"/>
        <dbReference type="ChEBI" id="CHEBI:15378"/>
        <dbReference type="ChEBI" id="CHEBI:29969"/>
        <dbReference type="ChEBI" id="CHEBI:57856"/>
        <dbReference type="ChEBI" id="CHEBI:59789"/>
        <dbReference type="ChEBI" id="CHEBI:61929"/>
    </reaction>
</comment>
<proteinExistence type="inferred from homology"/>
<keyword evidence="2" id="KW-0597">Phosphoprotein</keyword>
<evidence type="ECO:0000256" key="11">
    <source>
        <dbReference type="SAM" id="MobiDB-lite"/>
    </source>
</evidence>
<dbReference type="InterPro" id="IPR051419">
    <property type="entry name" value="Lys/N-term_MeTrsfase_sf"/>
</dbReference>
<evidence type="ECO:0000256" key="10">
    <source>
        <dbReference type="ARBA" id="ARBA00067848"/>
    </source>
</evidence>
<feature type="region of interest" description="Disordered" evidence="11">
    <location>
        <begin position="219"/>
        <end position="244"/>
    </location>
</feature>
<evidence type="ECO:0000256" key="9">
    <source>
        <dbReference type="ARBA" id="ARBA00059299"/>
    </source>
</evidence>
<evidence type="ECO:0000256" key="6">
    <source>
        <dbReference type="ARBA" id="ARBA00048653"/>
    </source>
</evidence>
<organism evidence="13 14">
    <name type="scientific">Knipowitschia caucasica</name>
    <name type="common">Caucasian dwarf goby</name>
    <name type="synonym">Pomatoschistus caucasicus</name>
    <dbReference type="NCBI Taxonomy" id="637954"/>
    <lineage>
        <taxon>Eukaryota</taxon>
        <taxon>Metazoa</taxon>
        <taxon>Chordata</taxon>
        <taxon>Craniata</taxon>
        <taxon>Vertebrata</taxon>
        <taxon>Euteleostomi</taxon>
        <taxon>Actinopterygii</taxon>
        <taxon>Neopterygii</taxon>
        <taxon>Teleostei</taxon>
        <taxon>Neoteleostei</taxon>
        <taxon>Acanthomorphata</taxon>
        <taxon>Gobiaria</taxon>
        <taxon>Gobiiformes</taxon>
        <taxon>Gobioidei</taxon>
        <taxon>Gobiidae</taxon>
        <taxon>Gobiinae</taxon>
        <taxon>Knipowitschia</taxon>
    </lineage>
</organism>
<evidence type="ECO:0000313" key="14">
    <source>
        <dbReference type="Proteomes" id="UP001497482"/>
    </source>
</evidence>
<dbReference type="Pfam" id="PF08241">
    <property type="entry name" value="Methyltransf_11"/>
    <property type="match status" value="1"/>
</dbReference>
<comment type="catalytic activity">
    <reaction evidence="6">
        <text>N(6)-methyl-L-lysyl-[protein] + S-adenosyl-L-methionine = N(6),N(6)-dimethyl-L-lysyl-[protein] + S-adenosyl-L-homocysteine + H(+)</text>
        <dbReference type="Rhea" id="RHEA:54196"/>
        <dbReference type="Rhea" id="RHEA-COMP:13053"/>
        <dbReference type="Rhea" id="RHEA-COMP:13827"/>
        <dbReference type="ChEBI" id="CHEBI:15378"/>
        <dbReference type="ChEBI" id="CHEBI:57856"/>
        <dbReference type="ChEBI" id="CHEBI:59789"/>
        <dbReference type="ChEBI" id="CHEBI:61929"/>
        <dbReference type="ChEBI" id="CHEBI:61976"/>
    </reaction>
</comment>
<evidence type="ECO:0000256" key="7">
    <source>
        <dbReference type="ARBA" id="ARBA00048985"/>
    </source>
</evidence>
<keyword evidence="3" id="KW-0489">Methyltransferase</keyword>
<comment type="function">
    <text evidence="9">Protein-lysine methyltransferase that efficiently catalyzes three successive methylations on 'Lys-36' in eukaryotic translation elongation factor 1 alpha (EEF1A1 or EEF1A2).</text>
</comment>
<accession>A0AAV2JPY7</accession>